<dbReference type="AlphaFoldDB" id="A0A8X6QJU0"/>
<reference evidence="1" key="1">
    <citation type="submission" date="2020-08" db="EMBL/GenBank/DDBJ databases">
        <title>Multicomponent nature underlies the extraordinary mechanical properties of spider dragline silk.</title>
        <authorList>
            <person name="Kono N."/>
            <person name="Nakamura H."/>
            <person name="Mori M."/>
            <person name="Yoshida Y."/>
            <person name="Ohtoshi R."/>
            <person name="Malay A.D."/>
            <person name="Moran D.A.P."/>
            <person name="Tomita M."/>
            <person name="Numata K."/>
            <person name="Arakawa K."/>
        </authorList>
    </citation>
    <scope>NUCLEOTIDE SEQUENCE</scope>
</reference>
<dbReference type="EMBL" id="BMAW01031787">
    <property type="protein sequence ID" value="GFU22739.1"/>
    <property type="molecule type" value="Genomic_DNA"/>
</dbReference>
<dbReference type="Proteomes" id="UP000887013">
    <property type="component" value="Unassembled WGS sequence"/>
</dbReference>
<sequence>MMSEKFSSDWMGKQEFCSSLKRGRITVVVTILTCEFAYTYLNVPLTASIENLTENMHSDFLMRMNAQLHLYEESMERMEAWKNISIKVKSLKRKLDALENSKNPDKAKI</sequence>
<evidence type="ECO:0000313" key="2">
    <source>
        <dbReference type="Proteomes" id="UP000887013"/>
    </source>
</evidence>
<keyword evidence="2" id="KW-1185">Reference proteome</keyword>
<comment type="caution">
    <text evidence="1">The sequence shown here is derived from an EMBL/GenBank/DDBJ whole genome shotgun (WGS) entry which is preliminary data.</text>
</comment>
<gene>
    <name evidence="1" type="ORF">NPIL_285401</name>
</gene>
<accession>A0A8X6QJU0</accession>
<proteinExistence type="predicted"/>
<evidence type="ECO:0000313" key="1">
    <source>
        <dbReference type="EMBL" id="GFU22739.1"/>
    </source>
</evidence>
<organism evidence="1 2">
    <name type="scientific">Nephila pilipes</name>
    <name type="common">Giant wood spider</name>
    <name type="synonym">Nephila maculata</name>
    <dbReference type="NCBI Taxonomy" id="299642"/>
    <lineage>
        <taxon>Eukaryota</taxon>
        <taxon>Metazoa</taxon>
        <taxon>Ecdysozoa</taxon>
        <taxon>Arthropoda</taxon>
        <taxon>Chelicerata</taxon>
        <taxon>Arachnida</taxon>
        <taxon>Araneae</taxon>
        <taxon>Araneomorphae</taxon>
        <taxon>Entelegynae</taxon>
        <taxon>Araneoidea</taxon>
        <taxon>Nephilidae</taxon>
        <taxon>Nephila</taxon>
    </lineage>
</organism>
<protein>
    <submittedName>
        <fullName evidence="1">Uncharacterized protein</fullName>
    </submittedName>
</protein>
<name>A0A8X6QJU0_NEPPI</name>
<feature type="non-terminal residue" evidence="1">
    <location>
        <position position="109"/>
    </location>
</feature>